<evidence type="ECO:0008006" key="4">
    <source>
        <dbReference type="Google" id="ProtNLM"/>
    </source>
</evidence>
<proteinExistence type="predicted"/>
<feature type="transmembrane region" description="Helical" evidence="1">
    <location>
        <begin position="40"/>
        <end position="57"/>
    </location>
</feature>
<dbReference type="RefSeq" id="WP_093192115.1">
    <property type="nucleotide sequence ID" value="NZ_FNEV01000002.1"/>
</dbReference>
<dbReference type="Proteomes" id="UP000199225">
    <property type="component" value="Unassembled WGS sequence"/>
</dbReference>
<dbReference type="OrthoDB" id="2941095at2"/>
<organism evidence="2 3">
    <name type="scientific">Salimicrobium halophilum</name>
    <dbReference type="NCBI Taxonomy" id="86666"/>
    <lineage>
        <taxon>Bacteria</taxon>
        <taxon>Bacillati</taxon>
        <taxon>Bacillota</taxon>
        <taxon>Bacilli</taxon>
        <taxon>Bacillales</taxon>
        <taxon>Bacillaceae</taxon>
        <taxon>Salimicrobium</taxon>
    </lineage>
</organism>
<dbReference type="STRING" id="86666.SAMN04490247_0688"/>
<accession>A0A1G8QXA0</accession>
<evidence type="ECO:0000256" key="1">
    <source>
        <dbReference type="SAM" id="Phobius"/>
    </source>
</evidence>
<keyword evidence="1" id="KW-1133">Transmembrane helix</keyword>
<evidence type="ECO:0000313" key="2">
    <source>
        <dbReference type="EMBL" id="SDJ09346.1"/>
    </source>
</evidence>
<name>A0A1G8QXA0_9BACI</name>
<keyword evidence="1" id="KW-0472">Membrane</keyword>
<dbReference type="EMBL" id="FNEV01000002">
    <property type="protein sequence ID" value="SDJ09346.1"/>
    <property type="molecule type" value="Genomic_DNA"/>
</dbReference>
<dbReference type="AlphaFoldDB" id="A0A1G8QXA0"/>
<keyword evidence="3" id="KW-1185">Reference proteome</keyword>
<evidence type="ECO:0000313" key="3">
    <source>
        <dbReference type="Proteomes" id="UP000199225"/>
    </source>
</evidence>
<reference evidence="3" key="1">
    <citation type="submission" date="2016-10" db="EMBL/GenBank/DDBJ databases">
        <authorList>
            <person name="Varghese N."/>
            <person name="Submissions S."/>
        </authorList>
    </citation>
    <scope>NUCLEOTIDE SEQUENCE [LARGE SCALE GENOMIC DNA]</scope>
    <source>
        <strain evidence="3">DSM 4771</strain>
    </source>
</reference>
<sequence>MEIFTALLIVVVAVIADFFWFDVDRKRWGWMKNWTRFQKGLFFSGFAVVTVLIYVGLSSEFL</sequence>
<gene>
    <name evidence="2" type="ORF">SAMN04490247_0688</name>
</gene>
<protein>
    <recommendedName>
        <fullName evidence="4">Immunity protein 17</fullName>
    </recommendedName>
</protein>
<keyword evidence="1" id="KW-0812">Transmembrane</keyword>